<dbReference type="AlphaFoldDB" id="A0A521G3W0"/>
<keyword evidence="3" id="KW-1185">Reference proteome</keyword>
<keyword evidence="1" id="KW-0732">Signal</keyword>
<organism evidence="2 3">
    <name type="scientific">Candidatus Electronema aureum</name>
    <dbReference type="NCBI Taxonomy" id="2005002"/>
    <lineage>
        <taxon>Bacteria</taxon>
        <taxon>Pseudomonadati</taxon>
        <taxon>Thermodesulfobacteriota</taxon>
        <taxon>Desulfobulbia</taxon>
        <taxon>Desulfobulbales</taxon>
        <taxon>Desulfobulbaceae</taxon>
        <taxon>Candidatus Electronema</taxon>
    </lineage>
</organism>
<evidence type="ECO:0000313" key="2">
    <source>
        <dbReference type="EMBL" id="TAA75704.1"/>
    </source>
</evidence>
<proteinExistence type="predicted"/>
<evidence type="ECO:0008006" key="4">
    <source>
        <dbReference type="Google" id="ProtNLM"/>
    </source>
</evidence>
<reference evidence="2" key="1">
    <citation type="submission" date="2017-07" db="EMBL/GenBank/DDBJ databases">
        <title>The cable genome - Insights into the physiology and evolution of filamentous bacteria capable of sulfide oxidation via long distance electron transfer.</title>
        <authorList>
            <person name="Thorup C."/>
            <person name="Bjerg J.T."/>
            <person name="Schreiber L."/>
            <person name="Nielsen L.P."/>
            <person name="Kjeldsen K.U."/>
            <person name="Boesen T."/>
            <person name="Boggild A."/>
            <person name="Meysman F."/>
            <person name="Geelhoed J."/>
            <person name="Schramm A."/>
        </authorList>
    </citation>
    <scope>NUCLEOTIDE SEQUENCE [LARGE SCALE GENOMIC DNA]</scope>
    <source>
        <strain evidence="2">GS</strain>
    </source>
</reference>
<sequence>MKKFLFIALLILPITVSAQQLSPQSSKEIDMLIKFVQTSPCRFNRNGSWYSTNEAAEHISDKYHYALDRGLIHSAEDFINAAADKSSLSGMPYKVQCQGSRVMRSADWLIAELRRIRKQ</sequence>
<dbReference type="Pfam" id="PF17263">
    <property type="entry name" value="DUF5329"/>
    <property type="match status" value="1"/>
</dbReference>
<dbReference type="InterPro" id="IPR035242">
    <property type="entry name" value="DUF5329"/>
</dbReference>
<dbReference type="Proteomes" id="UP000316238">
    <property type="component" value="Unassembled WGS sequence"/>
</dbReference>
<evidence type="ECO:0000313" key="3">
    <source>
        <dbReference type="Proteomes" id="UP000316238"/>
    </source>
</evidence>
<accession>A0A521G3W0</accession>
<protein>
    <recommendedName>
        <fullName evidence="4">DUF5329 domain-containing protein</fullName>
    </recommendedName>
</protein>
<gene>
    <name evidence="2" type="ORF">CDV28_10445</name>
</gene>
<dbReference type="EMBL" id="NQJD01000004">
    <property type="protein sequence ID" value="TAA75704.1"/>
    <property type="molecule type" value="Genomic_DNA"/>
</dbReference>
<comment type="caution">
    <text evidence="2">The sequence shown here is derived from an EMBL/GenBank/DDBJ whole genome shotgun (WGS) entry which is preliminary data.</text>
</comment>
<feature type="chain" id="PRO_5021883625" description="DUF5329 domain-containing protein" evidence="1">
    <location>
        <begin position="19"/>
        <end position="119"/>
    </location>
</feature>
<evidence type="ECO:0000256" key="1">
    <source>
        <dbReference type="SAM" id="SignalP"/>
    </source>
</evidence>
<feature type="signal peptide" evidence="1">
    <location>
        <begin position="1"/>
        <end position="18"/>
    </location>
</feature>
<name>A0A521G3W0_9BACT</name>